<dbReference type="Gene3D" id="3.30.450.20">
    <property type="entry name" value="PAS domain"/>
    <property type="match status" value="1"/>
</dbReference>
<protein>
    <recommendedName>
        <fullName evidence="3">diguanylate cyclase</fullName>
        <ecNumber evidence="3">2.7.7.65</ecNumber>
    </recommendedName>
</protein>
<dbReference type="CDD" id="cd01949">
    <property type="entry name" value="GGDEF"/>
    <property type="match status" value="1"/>
</dbReference>
<keyword evidence="5" id="KW-0472">Membrane</keyword>
<comment type="catalytic activity">
    <reaction evidence="4">
        <text>2 GTP = 3',3'-c-di-GMP + 2 diphosphate</text>
        <dbReference type="Rhea" id="RHEA:24898"/>
        <dbReference type="ChEBI" id="CHEBI:33019"/>
        <dbReference type="ChEBI" id="CHEBI:37565"/>
        <dbReference type="ChEBI" id="CHEBI:58805"/>
        <dbReference type="EC" id="2.7.7.65"/>
    </reaction>
</comment>
<evidence type="ECO:0000259" key="6">
    <source>
        <dbReference type="PROSITE" id="PS50887"/>
    </source>
</evidence>
<evidence type="ECO:0000256" key="2">
    <source>
        <dbReference type="ARBA" id="ARBA00004665"/>
    </source>
</evidence>
<feature type="transmembrane region" description="Helical" evidence="5">
    <location>
        <begin position="291"/>
        <end position="311"/>
    </location>
</feature>
<evidence type="ECO:0000256" key="4">
    <source>
        <dbReference type="ARBA" id="ARBA00034247"/>
    </source>
</evidence>
<dbReference type="InterPro" id="IPR029151">
    <property type="entry name" value="Sensor-like_sf"/>
</dbReference>
<dbReference type="AlphaFoldDB" id="A0A3N4P4Q1"/>
<dbReference type="RefSeq" id="WP_123800456.1">
    <property type="nucleotide sequence ID" value="NZ_RMVG01000004.1"/>
</dbReference>
<reference evidence="7 8" key="1">
    <citation type="submission" date="2018-11" db="EMBL/GenBank/DDBJ databases">
        <title>Whole genome sequencing of Pantoea sp. RIT388.</title>
        <authorList>
            <person name="Gan H.M."/>
            <person name="Hudson A.O."/>
        </authorList>
    </citation>
    <scope>NUCLEOTIDE SEQUENCE [LARGE SCALE GENOMIC DNA]</scope>
    <source>
        <strain evidence="7 8">RIT388</strain>
    </source>
</reference>
<dbReference type="SUPFAM" id="SSF55073">
    <property type="entry name" value="Nucleotide cyclase"/>
    <property type="match status" value="1"/>
</dbReference>
<evidence type="ECO:0000256" key="5">
    <source>
        <dbReference type="SAM" id="Phobius"/>
    </source>
</evidence>
<dbReference type="SUPFAM" id="SSF103190">
    <property type="entry name" value="Sensory domain-like"/>
    <property type="match status" value="1"/>
</dbReference>
<dbReference type="Proteomes" id="UP000281332">
    <property type="component" value="Unassembled WGS sequence"/>
</dbReference>
<dbReference type="FunFam" id="3.30.70.270:FF:000001">
    <property type="entry name" value="Diguanylate cyclase domain protein"/>
    <property type="match status" value="1"/>
</dbReference>
<accession>A0A3N4P4Q1</accession>
<dbReference type="EC" id="2.7.7.65" evidence="3"/>
<keyword evidence="5" id="KW-0812">Transmembrane</keyword>
<dbReference type="InterPro" id="IPR050469">
    <property type="entry name" value="Diguanylate_Cyclase"/>
</dbReference>
<dbReference type="InterPro" id="IPR029787">
    <property type="entry name" value="Nucleotide_cyclase"/>
</dbReference>
<keyword evidence="5" id="KW-1133">Transmembrane helix</keyword>
<dbReference type="InterPro" id="IPR000160">
    <property type="entry name" value="GGDEF_dom"/>
</dbReference>
<evidence type="ECO:0000313" key="7">
    <source>
        <dbReference type="EMBL" id="RPE02248.1"/>
    </source>
</evidence>
<evidence type="ECO:0000256" key="1">
    <source>
        <dbReference type="ARBA" id="ARBA00001946"/>
    </source>
</evidence>
<gene>
    <name evidence="7" type="ORF">BBB56_08145</name>
</gene>
<dbReference type="CDD" id="cd18774">
    <property type="entry name" value="PDC2_HK_sensor"/>
    <property type="match status" value="1"/>
</dbReference>
<evidence type="ECO:0000313" key="8">
    <source>
        <dbReference type="Proteomes" id="UP000281332"/>
    </source>
</evidence>
<name>A0A3N4P4Q1_9GAMM</name>
<dbReference type="PANTHER" id="PTHR45138">
    <property type="entry name" value="REGULATORY COMPONENTS OF SENSORY TRANSDUCTION SYSTEM"/>
    <property type="match status" value="1"/>
</dbReference>
<feature type="domain" description="GGDEF" evidence="6">
    <location>
        <begin position="390"/>
        <end position="520"/>
    </location>
</feature>
<comment type="cofactor">
    <cofactor evidence="1">
        <name>Mg(2+)</name>
        <dbReference type="ChEBI" id="CHEBI:18420"/>
    </cofactor>
</comment>
<dbReference type="SMART" id="SM00267">
    <property type="entry name" value="GGDEF"/>
    <property type="match status" value="1"/>
</dbReference>
<comment type="caution">
    <text evidence="7">The sequence shown here is derived from an EMBL/GenBank/DDBJ whole genome shotgun (WGS) entry which is preliminary data.</text>
</comment>
<dbReference type="GO" id="GO:0052621">
    <property type="term" value="F:diguanylate cyclase activity"/>
    <property type="evidence" value="ECO:0007669"/>
    <property type="project" value="UniProtKB-EC"/>
</dbReference>
<dbReference type="CDD" id="cd12914">
    <property type="entry name" value="PDC1_DGC_like"/>
    <property type="match status" value="1"/>
</dbReference>
<evidence type="ECO:0000256" key="3">
    <source>
        <dbReference type="ARBA" id="ARBA00012528"/>
    </source>
</evidence>
<dbReference type="Gene3D" id="3.30.70.270">
    <property type="match status" value="1"/>
</dbReference>
<comment type="pathway">
    <text evidence="2">Purine metabolism; 3',5'-cyclic di-GMP biosynthesis.</text>
</comment>
<dbReference type="EMBL" id="RMVG01000004">
    <property type="protein sequence ID" value="RPE02248.1"/>
    <property type="molecule type" value="Genomic_DNA"/>
</dbReference>
<keyword evidence="8" id="KW-1185">Reference proteome</keyword>
<dbReference type="OrthoDB" id="9812260at2"/>
<proteinExistence type="predicted"/>
<dbReference type="PANTHER" id="PTHR45138:SF9">
    <property type="entry name" value="DIGUANYLATE CYCLASE DGCM-RELATED"/>
    <property type="match status" value="1"/>
</dbReference>
<sequence length="522" mass="57396">MLMRLRPRTDLRTLIALLAIVSIVVTLTNALYATWRVQRMALIDSTLEANRAYATKLASTTEIFFQLAQSQLHYSARLLGDDFDNPALLRQEVDRLREQTSSFNSVAVVDVNGIVKSISPESLMLQGMHLTSEASREALSGRQPTISKPTISAANNLIIFVSWPIWSRDGRYLGYVGGTIYLKKKSILNTLLGEQYYRDGTSVYVLDSASQVLYHQNGQLIGKTLPALLNGQQDKTNGSLQLQIADEPPRLAGYAVVPTTGWTVVALKPTAVTLEPLAGLLMQVLKNSVPFALLTLLVAVILARLIALPLWQLARKARQMDAPGVSNELGAVHAWYFEAAQVKRALLTGIGVVQDKIGRLKSEVQTDPLTHLLNRRGLSAVLDFYQTMRQPFAVLALDIDHFKRVNDSWGHDVGDRVIKQVAQTLSASARQSDVVCRNGGEEFLMLLPMTDSEEARRIAERVRVSIADAWIADVGTITLSAGVAVWPGKDVPLEQCLKQADAALYQAKYAGRNCVVVAGDLR</sequence>
<organism evidence="7 8">
    <name type="scientific">Candidatus Pantoea deserta</name>
    <dbReference type="NCBI Taxonomy" id="1869313"/>
    <lineage>
        <taxon>Bacteria</taxon>
        <taxon>Pseudomonadati</taxon>
        <taxon>Pseudomonadota</taxon>
        <taxon>Gammaproteobacteria</taxon>
        <taxon>Enterobacterales</taxon>
        <taxon>Erwiniaceae</taxon>
        <taxon>Pantoea</taxon>
    </lineage>
</organism>
<dbReference type="PROSITE" id="PS50887">
    <property type="entry name" value="GGDEF"/>
    <property type="match status" value="1"/>
</dbReference>
<dbReference type="NCBIfam" id="TIGR00254">
    <property type="entry name" value="GGDEF"/>
    <property type="match status" value="1"/>
</dbReference>
<dbReference type="Pfam" id="PF00990">
    <property type="entry name" value="GGDEF"/>
    <property type="match status" value="1"/>
</dbReference>
<dbReference type="InterPro" id="IPR043128">
    <property type="entry name" value="Rev_trsase/Diguanyl_cyclase"/>
</dbReference>